<reference evidence="3" key="2">
    <citation type="submission" date="2012-03" db="EMBL/GenBank/DDBJ databases">
        <title>The complete genome sequence of the pioneer microbe on fresh volcanic deposit, Leptospirillum ferrooxidans strain C2-3.</title>
        <authorList>
            <person name="Fujimura R."/>
            <person name="Sato Y."/>
            <person name="Nishizawa T."/>
            <person name="Nanba K."/>
            <person name="Oshima K."/>
            <person name="Hattori M."/>
            <person name="Kamijo T."/>
            <person name="Ohta H."/>
        </authorList>
    </citation>
    <scope>NUCLEOTIDE SEQUENCE [LARGE SCALE GENOMIC DNA]</scope>
    <source>
        <strain evidence="3">C2-3</strain>
    </source>
</reference>
<dbReference type="OrthoDB" id="9807955at2"/>
<keyword evidence="1" id="KW-1133">Transmembrane helix</keyword>
<dbReference type="EMBL" id="AP012342">
    <property type="protein sequence ID" value="BAM06770.1"/>
    <property type="molecule type" value="Genomic_DNA"/>
</dbReference>
<dbReference type="InterPro" id="IPR007039">
    <property type="entry name" value="TrbC/VirB2"/>
</dbReference>
<reference evidence="2 3" key="1">
    <citation type="journal article" date="2012" name="J. Bacteriol.">
        <title>Complete Genome Sequence of Leptospirillum ferrooxidans Strain C2-3, Isolated from a Fresh Volcanic Ash Deposit on the Island of Miyake, Japan.</title>
        <authorList>
            <person name="Fujimura R."/>
            <person name="Sato Y."/>
            <person name="Nishizawa T."/>
            <person name="Oshima K."/>
            <person name="Kim S.-W."/>
            <person name="Hattori M."/>
            <person name="Kamijo T."/>
            <person name="Ohta H."/>
        </authorList>
    </citation>
    <scope>NUCLEOTIDE SEQUENCE [LARGE SCALE GENOMIC DNA]</scope>
    <source>
        <strain evidence="2 3">C2-3</strain>
    </source>
</reference>
<evidence type="ECO:0000313" key="2">
    <source>
        <dbReference type="EMBL" id="BAM06770.1"/>
    </source>
</evidence>
<protein>
    <recommendedName>
        <fullName evidence="4">Conjugal transfer protein</fullName>
    </recommendedName>
</protein>
<accession>I0INC1</accession>
<dbReference type="KEGG" id="lfc:LFE_1077"/>
<dbReference type="HOGENOM" id="CLU_2479559_0_0_0"/>
<keyword evidence="1" id="KW-0812">Transmembrane</keyword>
<dbReference type="STRING" id="1162668.LFE_1077"/>
<keyword evidence="3" id="KW-1185">Reference proteome</keyword>
<sequence length="89" mass="9508">MVPHALLVNLFVGNYGENSQITAFANSVANFVVYGLGSFLFVLGMAKAGFAMKSHDADGIRQGVMTIAGGSLMLMSKSIWETLTNWSGF</sequence>
<feature type="transmembrane region" description="Helical" evidence="1">
    <location>
        <begin position="20"/>
        <end position="43"/>
    </location>
</feature>
<name>I0INC1_LEPFC</name>
<gene>
    <name evidence="2" type="ordered locus">LFE_1077</name>
</gene>
<dbReference type="Proteomes" id="UP000007382">
    <property type="component" value="Chromosome"/>
</dbReference>
<evidence type="ECO:0000313" key="3">
    <source>
        <dbReference type="Proteomes" id="UP000007382"/>
    </source>
</evidence>
<proteinExistence type="predicted"/>
<dbReference type="AlphaFoldDB" id="I0INC1"/>
<dbReference type="Pfam" id="PF04956">
    <property type="entry name" value="TrbC"/>
    <property type="match status" value="1"/>
</dbReference>
<organism evidence="2 3">
    <name type="scientific">Leptospirillum ferrooxidans (strain C2-3)</name>
    <dbReference type="NCBI Taxonomy" id="1162668"/>
    <lineage>
        <taxon>Bacteria</taxon>
        <taxon>Pseudomonadati</taxon>
        <taxon>Nitrospirota</taxon>
        <taxon>Nitrospiria</taxon>
        <taxon>Nitrospirales</taxon>
        <taxon>Nitrospiraceae</taxon>
        <taxon>Leptospirillum</taxon>
    </lineage>
</organism>
<evidence type="ECO:0008006" key="4">
    <source>
        <dbReference type="Google" id="ProtNLM"/>
    </source>
</evidence>
<dbReference type="PATRIC" id="fig|1162668.3.peg.1248"/>
<keyword evidence="1" id="KW-0472">Membrane</keyword>
<dbReference type="RefSeq" id="WP_014449260.1">
    <property type="nucleotide sequence ID" value="NC_017094.1"/>
</dbReference>
<evidence type="ECO:0000256" key="1">
    <source>
        <dbReference type="SAM" id="Phobius"/>
    </source>
</evidence>